<dbReference type="AlphaFoldDB" id="A0A8X6GZ95"/>
<evidence type="ECO:0000313" key="1">
    <source>
        <dbReference type="EMBL" id="GFR13454.1"/>
    </source>
</evidence>
<accession>A0A8X6GZ95</accession>
<name>A0A8X6GZ95_TRICU</name>
<organism evidence="1 2">
    <name type="scientific">Trichonephila clavata</name>
    <name type="common">Joro spider</name>
    <name type="synonym">Nephila clavata</name>
    <dbReference type="NCBI Taxonomy" id="2740835"/>
    <lineage>
        <taxon>Eukaryota</taxon>
        <taxon>Metazoa</taxon>
        <taxon>Ecdysozoa</taxon>
        <taxon>Arthropoda</taxon>
        <taxon>Chelicerata</taxon>
        <taxon>Arachnida</taxon>
        <taxon>Araneae</taxon>
        <taxon>Araneomorphae</taxon>
        <taxon>Entelegynae</taxon>
        <taxon>Araneoidea</taxon>
        <taxon>Nephilidae</taxon>
        <taxon>Trichonephila</taxon>
    </lineage>
</organism>
<proteinExistence type="predicted"/>
<dbReference type="Proteomes" id="UP000887116">
    <property type="component" value="Unassembled WGS sequence"/>
</dbReference>
<dbReference type="EMBL" id="BMAO01007072">
    <property type="protein sequence ID" value="GFR13454.1"/>
    <property type="molecule type" value="Genomic_DNA"/>
</dbReference>
<comment type="caution">
    <text evidence="1">The sequence shown here is derived from an EMBL/GenBank/DDBJ whole genome shotgun (WGS) entry which is preliminary data.</text>
</comment>
<sequence>MFTPLFSETREKSTRRVANEVQMSQLKSFEKEAKNLSDFDKQKLFEFCADMQLCFENDDFADHFVFTCKTTLLIIGKHSILRILPFQINYAL</sequence>
<evidence type="ECO:0000313" key="2">
    <source>
        <dbReference type="Proteomes" id="UP000887116"/>
    </source>
</evidence>
<gene>
    <name evidence="1" type="ORF">TNCT_276771</name>
</gene>
<keyword evidence="2" id="KW-1185">Reference proteome</keyword>
<protein>
    <submittedName>
        <fullName evidence="1">Uncharacterized protein</fullName>
    </submittedName>
</protein>
<reference evidence="1" key="1">
    <citation type="submission" date="2020-07" db="EMBL/GenBank/DDBJ databases">
        <title>Multicomponent nature underlies the extraordinary mechanical properties of spider dragline silk.</title>
        <authorList>
            <person name="Kono N."/>
            <person name="Nakamura H."/>
            <person name="Mori M."/>
            <person name="Yoshida Y."/>
            <person name="Ohtoshi R."/>
            <person name="Malay A.D."/>
            <person name="Moran D.A.P."/>
            <person name="Tomita M."/>
            <person name="Numata K."/>
            <person name="Arakawa K."/>
        </authorList>
    </citation>
    <scope>NUCLEOTIDE SEQUENCE</scope>
</reference>
<dbReference type="OrthoDB" id="6411459at2759"/>